<keyword evidence="2" id="KW-1185">Reference proteome</keyword>
<evidence type="ECO:0000313" key="1">
    <source>
        <dbReference type="EMBL" id="QEL16527.1"/>
    </source>
</evidence>
<gene>
    <name evidence="1" type="ORF">PX52LOC_03486</name>
</gene>
<dbReference type="RefSeq" id="WP_149111250.1">
    <property type="nucleotide sequence ID" value="NZ_CP042425.1"/>
</dbReference>
<dbReference type="KEGG" id="lrs:PX52LOC_03486"/>
<protein>
    <submittedName>
        <fullName evidence="1">Uncharacterized protein</fullName>
    </submittedName>
</protein>
<dbReference type="AlphaFoldDB" id="A0A5C1AEA5"/>
<accession>A0A5C1AEA5</accession>
<dbReference type="EMBL" id="CP042425">
    <property type="protein sequence ID" value="QEL16527.1"/>
    <property type="molecule type" value="Genomic_DNA"/>
</dbReference>
<proteinExistence type="predicted"/>
<name>A0A5C1AEA5_9BACT</name>
<dbReference type="Proteomes" id="UP000324974">
    <property type="component" value="Chromosome"/>
</dbReference>
<sequence>MNKLLIAVAAAACVAVGDSRADFGTPPHPAAPSAEAPVSTAGQYGWNPILKKIFWWKKSDCSTGDCGKGGACKGGNCAPPAGPPPFMGGTLVYPNHQFARSPRDYFMYGHGGN</sequence>
<organism evidence="1 2">
    <name type="scientific">Limnoglobus roseus</name>
    <dbReference type="NCBI Taxonomy" id="2598579"/>
    <lineage>
        <taxon>Bacteria</taxon>
        <taxon>Pseudomonadati</taxon>
        <taxon>Planctomycetota</taxon>
        <taxon>Planctomycetia</taxon>
        <taxon>Gemmatales</taxon>
        <taxon>Gemmataceae</taxon>
        <taxon>Limnoglobus</taxon>
    </lineage>
</organism>
<reference evidence="2" key="1">
    <citation type="submission" date="2019-08" db="EMBL/GenBank/DDBJ databases">
        <title>Limnoglobus roseus gen. nov., sp. nov., a novel freshwater planctomycete with a giant genome from the family Gemmataceae.</title>
        <authorList>
            <person name="Kulichevskaya I.S."/>
            <person name="Naumoff D.G."/>
            <person name="Miroshnikov K."/>
            <person name="Ivanova A."/>
            <person name="Philippov D.A."/>
            <person name="Hakobyan A."/>
            <person name="Rijpstra I.C."/>
            <person name="Sinninghe Damste J.S."/>
            <person name="Liesack W."/>
            <person name="Dedysh S.N."/>
        </authorList>
    </citation>
    <scope>NUCLEOTIDE SEQUENCE [LARGE SCALE GENOMIC DNA]</scope>
    <source>
        <strain evidence="2">PX52</strain>
    </source>
</reference>
<evidence type="ECO:0000313" key="2">
    <source>
        <dbReference type="Proteomes" id="UP000324974"/>
    </source>
</evidence>